<evidence type="ECO:0000256" key="1">
    <source>
        <dbReference type="SAM" id="MobiDB-lite"/>
    </source>
</evidence>
<feature type="transmembrane region" description="Helical" evidence="2">
    <location>
        <begin position="69"/>
        <end position="94"/>
    </location>
</feature>
<dbReference type="PROSITE" id="PS51782">
    <property type="entry name" value="LYSM"/>
    <property type="match status" value="1"/>
</dbReference>
<evidence type="ECO:0000256" key="2">
    <source>
        <dbReference type="SAM" id="Phobius"/>
    </source>
</evidence>
<keyword evidence="2" id="KW-0812">Transmembrane</keyword>
<dbReference type="Proteomes" id="UP000739069">
    <property type="component" value="Unassembled WGS sequence"/>
</dbReference>
<dbReference type="Pfam" id="PF01476">
    <property type="entry name" value="LysM"/>
    <property type="match status" value="1"/>
</dbReference>
<feature type="transmembrane region" description="Helical" evidence="2">
    <location>
        <begin position="125"/>
        <end position="145"/>
    </location>
</feature>
<reference evidence="4" key="1">
    <citation type="submission" date="2021-02" db="EMBL/GenBank/DDBJ databases">
        <title>Infant gut strain persistence is associated with maternal origin, phylogeny, and functional potential including surface adhesion and iron acquisition.</title>
        <authorList>
            <person name="Lou Y.C."/>
        </authorList>
    </citation>
    <scope>NUCLEOTIDE SEQUENCE</scope>
    <source>
        <strain evidence="4">L1_008_092G1_dasL1_008_092G1_concoct_16</strain>
    </source>
</reference>
<keyword evidence="2" id="KW-1133">Transmembrane helix</keyword>
<evidence type="ECO:0000259" key="3">
    <source>
        <dbReference type="PROSITE" id="PS51782"/>
    </source>
</evidence>
<feature type="compositionally biased region" description="Polar residues" evidence="1">
    <location>
        <begin position="152"/>
        <end position="166"/>
    </location>
</feature>
<dbReference type="CDD" id="cd00118">
    <property type="entry name" value="LysM"/>
    <property type="match status" value="1"/>
</dbReference>
<name>A0A943TCA0_9MICC</name>
<dbReference type="Gene3D" id="3.10.350.10">
    <property type="entry name" value="LysM domain"/>
    <property type="match status" value="1"/>
</dbReference>
<evidence type="ECO:0000313" key="4">
    <source>
        <dbReference type="EMBL" id="MBS6634587.1"/>
    </source>
</evidence>
<dbReference type="EMBL" id="JAGZXI010000003">
    <property type="protein sequence ID" value="MBS6634587.1"/>
    <property type="molecule type" value="Genomic_DNA"/>
</dbReference>
<sequence>MEVIVDQTIKHTHGVRGVVSCPDVFHSEPQASRQDIVLFIAPPVLSAIVLAALCAYLPSLPSAHPLTDAVLLCTGASAILITCWWIVSFVCTLYEARAARQDIHPLEPRTPRTPRIFRPLFMRRIVLTLGGTAIGLGAVLAPAHATEAPHSPGSTTQTASSITSDAHPSGHHTDSLSVAYRAESDDAQIIALGEIPLAPSHTQSAGSPHDRSPFFTPSHNAQGIYAYTVRAGDTLWSIAAEQLGEGTEASVIYDYTLDIYSANREALGRNADVLYEGQVLQIPEQPLQTSHR</sequence>
<dbReference type="InterPro" id="IPR036779">
    <property type="entry name" value="LysM_dom_sf"/>
</dbReference>
<feature type="region of interest" description="Disordered" evidence="1">
    <location>
        <begin position="145"/>
        <end position="173"/>
    </location>
</feature>
<dbReference type="SMART" id="SM00257">
    <property type="entry name" value="LysM"/>
    <property type="match status" value="1"/>
</dbReference>
<accession>A0A943TCA0</accession>
<comment type="caution">
    <text evidence="4">The sequence shown here is derived from an EMBL/GenBank/DDBJ whole genome shotgun (WGS) entry which is preliminary data.</text>
</comment>
<gene>
    <name evidence="4" type="ORF">KH265_02815</name>
</gene>
<dbReference type="AlphaFoldDB" id="A0A943TCA0"/>
<evidence type="ECO:0000313" key="5">
    <source>
        <dbReference type="Proteomes" id="UP000739069"/>
    </source>
</evidence>
<feature type="transmembrane region" description="Helical" evidence="2">
    <location>
        <begin position="36"/>
        <end position="57"/>
    </location>
</feature>
<proteinExistence type="predicted"/>
<organism evidence="4 5">
    <name type="scientific">Rothia mucilaginosa</name>
    <dbReference type="NCBI Taxonomy" id="43675"/>
    <lineage>
        <taxon>Bacteria</taxon>
        <taxon>Bacillati</taxon>
        <taxon>Actinomycetota</taxon>
        <taxon>Actinomycetes</taxon>
        <taxon>Micrococcales</taxon>
        <taxon>Micrococcaceae</taxon>
        <taxon>Rothia</taxon>
    </lineage>
</organism>
<protein>
    <submittedName>
        <fullName evidence="4">LysM peptidoglycan-binding domain-containing protein</fullName>
    </submittedName>
</protein>
<dbReference type="InterPro" id="IPR018392">
    <property type="entry name" value="LysM"/>
</dbReference>
<feature type="domain" description="LysM" evidence="3">
    <location>
        <begin position="225"/>
        <end position="282"/>
    </location>
</feature>
<keyword evidence="2" id="KW-0472">Membrane</keyword>